<evidence type="ECO:0000259" key="15">
    <source>
        <dbReference type="Pfam" id="PF25294"/>
    </source>
</evidence>
<dbReference type="KEGG" id="dwi:6650853"/>
<dbReference type="STRING" id="7260.B4NI22"/>
<dbReference type="HOGENOM" id="CLU_065819_0_0_1"/>
<dbReference type="GO" id="GO:0001737">
    <property type="term" value="P:establishment of imaginal disc-derived wing hair orientation"/>
    <property type="evidence" value="ECO:0007669"/>
    <property type="project" value="EnsemblMetazoa"/>
</dbReference>
<dbReference type="EMBL" id="CH964272">
    <property type="protein sequence ID" value="EDW84714.2"/>
    <property type="molecule type" value="Genomic_DNA"/>
</dbReference>
<sequence length="330" mass="35444">MIKSRKVKMLQSCLIFSLFIAAIQATGEFTVLNSPKAISFKGSDALESAYVGDVLYAAMGNAVTGDSKWGGMRINDPFDLAKGVIAIHVQGASHVTTSGNAKTYELVGSNTHTSLNALAAELEAANEPVCDINFEQYDSGVQSFKSCFGNSEAVAANPTKNLNPALHNADKQFLQEIGYINAAAENLAEMLKPSNVLIIRLSVDGIAKAHGEKSVAVDEANKLLSAAIGRLLAAAQKSSDSVLFVQSTDKDASSNLSRARREVLKADASNPYNLATTYNDDYPVIFNIILWFMVIFGLSLLAICYAIAAMDPGRDSIIYRMTSTRIKKDN</sequence>
<evidence type="ECO:0000256" key="6">
    <source>
        <dbReference type="ARBA" id="ARBA00022692"/>
    </source>
</evidence>
<evidence type="ECO:0008006" key="18">
    <source>
        <dbReference type="Google" id="ProtNLM"/>
    </source>
</evidence>
<dbReference type="GO" id="GO:0030424">
    <property type="term" value="C:axon"/>
    <property type="evidence" value="ECO:0007669"/>
    <property type="project" value="GOC"/>
</dbReference>
<dbReference type="GO" id="GO:0000139">
    <property type="term" value="C:Golgi membrane"/>
    <property type="evidence" value="ECO:0007669"/>
    <property type="project" value="EnsemblMetazoa"/>
</dbReference>
<evidence type="ECO:0000256" key="10">
    <source>
        <dbReference type="ARBA" id="ARBA00023136"/>
    </source>
</evidence>
<dbReference type="GO" id="GO:0030177">
    <property type="term" value="P:positive regulation of Wnt signaling pathway"/>
    <property type="evidence" value="ECO:0007669"/>
    <property type="project" value="TreeGrafter"/>
</dbReference>
<dbReference type="GO" id="GO:0045177">
    <property type="term" value="C:apical part of cell"/>
    <property type="evidence" value="ECO:0007669"/>
    <property type="project" value="EnsemblMetazoa"/>
</dbReference>
<dbReference type="GO" id="GO:0098930">
    <property type="term" value="P:axonal transport"/>
    <property type="evidence" value="ECO:0007669"/>
    <property type="project" value="EnsemblMetazoa"/>
</dbReference>
<dbReference type="GO" id="GO:0070072">
    <property type="term" value="P:vacuolar proton-transporting V-type ATPase complex assembly"/>
    <property type="evidence" value="ECO:0007669"/>
    <property type="project" value="EnsemblMetazoa"/>
</dbReference>
<keyword evidence="4" id="KW-1003">Cell membrane</keyword>
<dbReference type="InterPro" id="IPR012493">
    <property type="entry name" value="Renin_rcpt"/>
</dbReference>
<evidence type="ECO:0000256" key="2">
    <source>
        <dbReference type="ARBA" id="ARBA00004251"/>
    </source>
</evidence>
<evidence type="ECO:0000256" key="13">
    <source>
        <dbReference type="SAM" id="SignalP"/>
    </source>
</evidence>
<dbReference type="SMR" id="B4NI22"/>
<comment type="subcellular location">
    <subcellularLocation>
        <location evidence="2">Cell membrane</location>
        <topology evidence="2">Single-pass type I membrane protein</topology>
    </subcellularLocation>
    <subcellularLocation>
        <location evidence="1">Endoplasmic reticulum membrane</location>
        <topology evidence="1">Single-pass type I membrane protein</topology>
    </subcellularLocation>
    <subcellularLocation>
        <location evidence="3">Vesicle</location>
    </subcellularLocation>
</comment>
<dbReference type="GO" id="GO:0042331">
    <property type="term" value="P:phototaxis"/>
    <property type="evidence" value="ECO:0007669"/>
    <property type="project" value="EnsemblMetazoa"/>
</dbReference>
<dbReference type="AlphaFoldDB" id="B4NI22"/>
<dbReference type="GO" id="GO:0005789">
    <property type="term" value="C:endoplasmic reticulum membrane"/>
    <property type="evidence" value="ECO:0007669"/>
    <property type="project" value="UniProtKB-SubCell"/>
</dbReference>
<keyword evidence="8" id="KW-0256">Endoplasmic reticulum</keyword>
<evidence type="ECO:0000313" key="16">
    <source>
        <dbReference type="EMBL" id="EDW84714.2"/>
    </source>
</evidence>
<feature type="chain" id="PRO_5006458446" description="Renin receptor" evidence="13">
    <location>
        <begin position="26"/>
        <end position="330"/>
    </location>
</feature>
<evidence type="ECO:0000256" key="1">
    <source>
        <dbReference type="ARBA" id="ARBA00004115"/>
    </source>
</evidence>
<dbReference type="GO" id="GO:0048749">
    <property type="term" value="P:compound eye development"/>
    <property type="evidence" value="ECO:0007669"/>
    <property type="project" value="EnsemblMetazoa"/>
</dbReference>
<dbReference type="GO" id="GO:0009897">
    <property type="term" value="C:external side of plasma membrane"/>
    <property type="evidence" value="ECO:0007669"/>
    <property type="project" value="TreeGrafter"/>
</dbReference>
<dbReference type="GO" id="GO:0007614">
    <property type="term" value="P:short-term memory"/>
    <property type="evidence" value="ECO:0007669"/>
    <property type="project" value="EnsemblMetazoa"/>
</dbReference>
<dbReference type="GO" id="GO:0090251">
    <property type="term" value="P:protein localization involved in establishment of planar polarity"/>
    <property type="evidence" value="ECO:0007669"/>
    <property type="project" value="EnsemblMetazoa"/>
</dbReference>
<keyword evidence="9 12" id="KW-1133">Transmembrane helix</keyword>
<evidence type="ECO:0000256" key="8">
    <source>
        <dbReference type="ARBA" id="ARBA00022824"/>
    </source>
</evidence>
<accession>B4NI22</accession>
<keyword evidence="17" id="KW-1185">Reference proteome</keyword>
<dbReference type="OrthoDB" id="7866065at2759"/>
<dbReference type="GO" id="GO:0038023">
    <property type="term" value="F:signaling receptor activity"/>
    <property type="evidence" value="ECO:0007669"/>
    <property type="project" value="InterPro"/>
</dbReference>
<keyword evidence="5" id="KW-0165">Cleavage on pair of basic residues</keyword>
<keyword evidence="7 13" id="KW-0732">Signal</keyword>
<protein>
    <recommendedName>
        <fullName evidence="18">Renin receptor</fullName>
    </recommendedName>
</protein>
<dbReference type="Proteomes" id="UP000007798">
    <property type="component" value="Unassembled WGS sequence"/>
</dbReference>
<dbReference type="FunCoup" id="B4NI22">
    <property type="interactions" value="646"/>
</dbReference>
<dbReference type="GO" id="GO:0016471">
    <property type="term" value="C:vacuolar proton-transporting V-type ATPase complex"/>
    <property type="evidence" value="ECO:0007669"/>
    <property type="project" value="EnsemblMetazoa"/>
</dbReference>
<dbReference type="Pfam" id="PF25294">
    <property type="entry name" value="RENR_N"/>
    <property type="match status" value="1"/>
</dbReference>
<evidence type="ECO:0000313" key="17">
    <source>
        <dbReference type="Proteomes" id="UP000007798"/>
    </source>
</evidence>
<feature type="transmembrane region" description="Helical" evidence="12">
    <location>
        <begin position="288"/>
        <end position="310"/>
    </location>
</feature>
<dbReference type="GO" id="GO:0048104">
    <property type="term" value="P:establishment of body hair or bristle planar orientation"/>
    <property type="evidence" value="ECO:0007669"/>
    <property type="project" value="EnsemblMetazoa"/>
</dbReference>
<dbReference type="GO" id="GO:0007616">
    <property type="term" value="P:long-term memory"/>
    <property type="evidence" value="ECO:0007669"/>
    <property type="project" value="EnsemblMetazoa"/>
</dbReference>
<dbReference type="InterPro" id="IPR056780">
    <property type="entry name" value="Renin_r_C"/>
</dbReference>
<proteinExistence type="predicted"/>
<dbReference type="PANTHER" id="PTHR13351:SF1">
    <property type="entry name" value="RENIN RECEPTOR"/>
    <property type="match status" value="1"/>
</dbReference>
<evidence type="ECO:0000259" key="14">
    <source>
        <dbReference type="Pfam" id="PF07850"/>
    </source>
</evidence>
<dbReference type="GO" id="GO:0050808">
    <property type="term" value="P:synapse organization"/>
    <property type="evidence" value="ECO:0007669"/>
    <property type="project" value="EnsemblMetazoa"/>
</dbReference>
<reference evidence="16 17" key="1">
    <citation type="journal article" date="2007" name="Nature">
        <title>Evolution of genes and genomes on the Drosophila phylogeny.</title>
        <authorList>
            <consortium name="Drosophila 12 Genomes Consortium"/>
            <person name="Clark A.G."/>
            <person name="Eisen M.B."/>
            <person name="Smith D.R."/>
            <person name="Bergman C.M."/>
            <person name="Oliver B."/>
            <person name="Markow T.A."/>
            <person name="Kaufman T.C."/>
            <person name="Kellis M."/>
            <person name="Gelbart W."/>
            <person name="Iyer V.N."/>
            <person name="Pollard D.A."/>
            <person name="Sackton T.B."/>
            <person name="Larracuente A.M."/>
            <person name="Singh N.D."/>
            <person name="Abad J.P."/>
            <person name="Abt D.N."/>
            <person name="Adryan B."/>
            <person name="Aguade M."/>
            <person name="Akashi H."/>
            <person name="Anderson W.W."/>
            <person name="Aquadro C.F."/>
            <person name="Ardell D.H."/>
            <person name="Arguello R."/>
            <person name="Artieri C.G."/>
            <person name="Barbash D.A."/>
            <person name="Barker D."/>
            <person name="Barsanti P."/>
            <person name="Batterham P."/>
            <person name="Batzoglou S."/>
            <person name="Begun D."/>
            <person name="Bhutkar A."/>
            <person name="Blanco E."/>
            <person name="Bosak S.A."/>
            <person name="Bradley R.K."/>
            <person name="Brand A.D."/>
            <person name="Brent M.R."/>
            <person name="Brooks A.N."/>
            <person name="Brown R.H."/>
            <person name="Butlin R.K."/>
            <person name="Caggese C."/>
            <person name="Calvi B.R."/>
            <person name="Bernardo de Carvalho A."/>
            <person name="Caspi A."/>
            <person name="Castrezana S."/>
            <person name="Celniker S.E."/>
            <person name="Chang J.L."/>
            <person name="Chapple C."/>
            <person name="Chatterji S."/>
            <person name="Chinwalla A."/>
            <person name="Civetta A."/>
            <person name="Clifton S.W."/>
            <person name="Comeron J.M."/>
            <person name="Costello J.C."/>
            <person name="Coyne J.A."/>
            <person name="Daub J."/>
            <person name="David R.G."/>
            <person name="Delcher A.L."/>
            <person name="Delehaunty K."/>
            <person name="Do C.B."/>
            <person name="Ebling H."/>
            <person name="Edwards K."/>
            <person name="Eickbush T."/>
            <person name="Evans J.D."/>
            <person name="Filipski A."/>
            <person name="Findeiss S."/>
            <person name="Freyhult E."/>
            <person name="Fulton L."/>
            <person name="Fulton R."/>
            <person name="Garcia A.C."/>
            <person name="Gardiner A."/>
            <person name="Garfield D.A."/>
            <person name="Garvin B.E."/>
            <person name="Gibson G."/>
            <person name="Gilbert D."/>
            <person name="Gnerre S."/>
            <person name="Godfrey J."/>
            <person name="Good R."/>
            <person name="Gotea V."/>
            <person name="Gravely B."/>
            <person name="Greenberg A.J."/>
            <person name="Griffiths-Jones S."/>
            <person name="Gross S."/>
            <person name="Guigo R."/>
            <person name="Gustafson E.A."/>
            <person name="Haerty W."/>
            <person name="Hahn M.W."/>
            <person name="Halligan D.L."/>
            <person name="Halpern A.L."/>
            <person name="Halter G.M."/>
            <person name="Han M.V."/>
            <person name="Heger A."/>
            <person name="Hillier L."/>
            <person name="Hinrichs A.S."/>
            <person name="Holmes I."/>
            <person name="Hoskins R.A."/>
            <person name="Hubisz M.J."/>
            <person name="Hultmark D."/>
            <person name="Huntley M.A."/>
            <person name="Jaffe D.B."/>
            <person name="Jagadeeshan S."/>
            <person name="Jeck W.R."/>
            <person name="Johnson J."/>
            <person name="Jones C.D."/>
            <person name="Jordan W.C."/>
            <person name="Karpen G.H."/>
            <person name="Kataoka E."/>
            <person name="Keightley P.D."/>
            <person name="Kheradpour P."/>
            <person name="Kirkness E.F."/>
            <person name="Koerich L.B."/>
            <person name="Kristiansen K."/>
            <person name="Kudrna D."/>
            <person name="Kulathinal R.J."/>
            <person name="Kumar S."/>
            <person name="Kwok R."/>
            <person name="Lander E."/>
            <person name="Langley C.H."/>
            <person name="Lapoint R."/>
            <person name="Lazzaro B.P."/>
            <person name="Lee S.J."/>
            <person name="Levesque L."/>
            <person name="Li R."/>
            <person name="Lin C.F."/>
            <person name="Lin M.F."/>
            <person name="Lindblad-Toh K."/>
            <person name="Llopart A."/>
            <person name="Long M."/>
            <person name="Low L."/>
            <person name="Lozovsky E."/>
            <person name="Lu J."/>
            <person name="Luo M."/>
            <person name="Machado C.A."/>
            <person name="Makalowski W."/>
            <person name="Marzo M."/>
            <person name="Matsuda M."/>
            <person name="Matzkin L."/>
            <person name="McAllister B."/>
            <person name="McBride C.S."/>
            <person name="McKernan B."/>
            <person name="McKernan K."/>
            <person name="Mendez-Lago M."/>
            <person name="Minx P."/>
            <person name="Mollenhauer M.U."/>
            <person name="Montooth K."/>
            <person name="Mount S.M."/>
            <person name="Mu X."/>
            <person name="Myers E."/>
            <person name="Negre B."/>
            <person name="Newfeld S."/>
            <person name="Nielsen R."/>
            <person name="Noor M.A."/>
            <person name="O'Grady P."/>
            <person name="Pachter L."/>
            <person name="Papaceit M."/>
            <person name="Parisi M.J."/>
            <person name="Parisi M."/>
            <person name="Parts L."/>
            <person name="Pedersen J.S."/>
            <person name="Pesole G."/>
            <person name="Phillippy A.M."/>
            <person name="Ponting C.P."/>
            <person name="Pop M."/>
            <person name="Porcelli D."/>
            <person name="Powell J.R."/>
            <person name="Prohaska S."/>
            <person name="Pruitt K."/>
            <person name="Puig M."/>
            <person name="Quesneville H."/>
            <person name="Ram K.R."/>
            <person name="Rand D."/>
            <person name="Rasmussen M.D."/>
            <person name="Reed L.K."/>
            <person name="Reenan R."/>
            <person name="Reily A."/>
            <person name="Remington K.A."/>
            <person name="Rieger T.T."/>
            <person name="Ritchie M.G."/>
            <person name="Robin C."/>
            <person name="Rogers Y.H."/>
            <person name="Rohde C."/>
            <person name="Rozas J."/>
            <person name="Rubenfield M.J."/>
            <person name="Ruiz A."/>
            <person name="Russo S."/>
            <person name="Salzberg S.L."/>
            <person name="Sanchez-Gracia A."/>
            <person name="Saranga D.J."/>
            <person name="Sato H."/>
            <person name="Schaeffer S.W."/>
            <person name="Schatz M.C."/>
            <person name="Schlenke T."/>
            <person name="Schwartz R."/>
            <person name="Segarra C."/>
            <person name="Singh R.S."/>
            <person name="Sirot L."/>
            <person name="Sirota M."/>
            <person name="Sisneros N.B."/>
            <person name="Smith C.D."/>
            <person name="Smith T.F."/>
            <person name="Spieth J."/>
            <person name="Stage D.E."/>
            <person name="Stark A."/>
            <person name="Stephan W."/>
            <person name="Strausberg R.L."/>
            <person name="Strempel S."/>
            <person name="Sturgill D."/>
            <person name="Sutton G."/>
            <person name="Sutton G.G."/>
            <person name="Tao W."/>
            <person name="Teichmann S."/>
            <person name="Tobari Y.N."/>
            <person name="Tomimura Y."/>
            <person name="Tsolas J.M."/>
            <person name="Valente V.L."/>
            <person name="Venter E."/>
            <person name="Venter J.C."/>
            <person name="Vicario S."/>
            <person name="Vieira F.G."/>
            <person name="Vilella A.J."/>
            <person name="Villasante A."/>
            <person name="Walenz B."/>
            <person name="Wang J."/>
            <person name="Wasserman M."/>
            <person name="Watts T."/>
            <person name="Wilson D."/>
            <person name="Wilson R.K."/>
            <person name="Wing R.A."/>
            <person name="Wolfner M.F."/>
            <person name="Wong A."/>
            <person name="Wong G.K."/>
            <person name="Wu C.I."/>
            <person name="Wu G."/>
            <person name="Yamamoto D."/>
            <person name="Yang H.P."/>
            <person name="Yang S.P."/>
            <person name="Yorke J.A."/>
            <person name="Yoshida K."/>
            <person name="Zdobnov E."/>
            <person name="Zhang P."/>
            <person name="Zhang Y."/>
            <person name="Zimin A.V."/>
            <person name="Baldwin J."/>
            <person name="Abdouelleil A."/>
            <person name="Abdulkadir J."/>
            <person name="Abebe A."/>
            <person name="Abera B."/>
            <person name="Abreu J."/>
            <person name="Acer S.C."/>
            <person name="Aftuck L."/>
            <person name="Alexander A."/>
            <person name="An P."/>
            <person name="Anderson E."/>
            <person name="Anderson S."/>
            <person name="Arachi H."/>
            <person name="Azer M."/>
            <person name="Bachantsang P."/>
            <person name="Barry A."/>
            <person name="Bayul T."/>
            <person name="Berlin A."/>
            <person name="Bessette D."/>
            <person name="Bloom T."/>
            <person name="Blye J."/>
            <person name="Boguslavskiy L."/>
            <person name="Bonnet C."/>
            <person name="Boukhgalter B."/>
            <person name="Bourzgui I."/>
            <person name="Brown A."/>
            <person name="Cahill P."/>
            <person name="Channer S."/>
            <person name="Cheshatsang Y."/>
            <person name="Chuda L."/>
            <person name="Citroen M."/>
            <person name="Collymore A."/>
            <person name="Cooke P."/>
            <person name="Costello M."/>
            <person name="D'Aco K."/>
            <person name="Daza R."/>
            <person name="De Haan G."/>
            <person name="DeGray S."/>
            <person name="DeMaso C."/>
            <person name="Dhargay N."/>
            <person name="Dooley K."/>
            <person name="Dooley E."/>
            <person name="Doricent M."/>
            <person name="Dorje P."/>
            <person name="Dorjee K."/>
            <person name="Dupes A."/>
            <person name="Elong R."/>
            <person name="Falk J."/>
            <person name="Farina A."/>
            <person name="Faro S."/>
            <person name="Ferguson D."/>
            <person name="Fisher S."/>
            <person name="Foley C.D."/>
            <person name="Franke A."/>
            <person name="Friedrich D."/>
            <person name="Gadbois L."/>
            <person name="Gearin G."/>
            <person name="Gearin C.R."/>
            <person name="Giannoukos G."/>
            <person name="Goode T."/>
            <person name="Graham J."/>
            <person name="Grandbois E."/>
            <person name="Grewal S."/>
            <person name="Gyaltsen K."/>
            <person name="Hafez N."/>
            <person name="Hagos B."/>
            <person name="Hall J."/>
            <person name="Henson C."/>
            <person name="Hollinger A."/>
            <person name="Honan T."/>
            <person name="Huard M.D."/>
            <person name="Hughes L."/>
            <person name="Hurhula B."/>
            <person name="Husby M.E."/>
            <person name="Kamat A."/>
            <person name="Kanga B."/>
            <person name="Kashin S."/>
            <person name="Khazanovich D."/>
            <person name="Kisner P."/>
            <person name="Lance K."/>
            <person name="Lara M."/>
            <person name="Lee W."/>
            <person name="Lennon N."/>
            <person name="Letendre F."/>
            <person name="LeVine R."/>
            <person name="Lipovsky A."/>
            <person name="Liu X."/>
            <person name="Liu J."/>
            <person name="Liu S."/>
            <person name="Lokyitsang T."/>
            <person name="Lokyitsang Y."/>
            <person name="Lubonja R."/>
            <person name="Lui A."/>
            <person name="MacDonald P."/>
            <person name="Magnisalis V."/>
            <person name="Maru K."/>
            <person name="Matthews C."/>
            <person name="McCusker W."/>
            <person name="McDonough S."/>
            <person name="Mehta T."/>
            <person name="Meldrim J."/>
            <person name="Meneus L."/>
            <person name="Mihai O."/>
            <person name="Mihalev A."/>
            <person name="Mihova T."/>
            <person name="Mittelman R."/>
            <person name="Mlenga V."/>
            <person name="Montmayeur A."/>
            <person name="Mulrain L."/>
            <person name="Navidi A."/>
            <person name="Naylor J."/>
            <person name="Negash T."/>
            <person name="Nguyen T."/>
            <person name="Nguyen N."/>
            <person name="Nicol R."/>
            <person name="Norbu C."/>
            <person name="Norbu N."/>
            <person name="Novod N."/>
            <person name="O'Neill B."/>
            <person name="Osman S."/>
            <person name="Markiewicz E."/>
            <person name="Oyono O.L."/>
            <person name="Patti C."/>
            <person name="Phunkhang P."/>
            <person name="Pierre F."/>
            <person name="Priest M."/>
            <person name="Raghuraman S."/>
            <person name="Rege F."/>
            <person name="Reyes R."/>
            <person name="Rise C."/>
            <person name="Rogov P."/>
            <person name="Ross K."/>
            <person name="Ryan E."/>
            <person name="Settipalli S."/>
            <person name="Shea T."/>
            <person name="Sherpa N."/>
            <person name="Shi L."/>
            <person name="Shih D."/>
            <person name="Sparrow T."/>
            <person name="Spaulding J."/>
            <person name="Stalker J."/>
            <person name="Stange-Thomann N."/>
            <person name="Stavropoulos S."/>
            <person name="Stone C."/>
            <person name="Strader C."/>
            <person name="Tesfaye S."/>
            <person name="Thomson T."/>
            <person name="Thoulutsang Y."/>
            <person name="Thoulutsang D."/>
            <person name="Topham K."/>
            <person name="Topping I."/>
            <person name="Tsamla T."/>
            <person name="Vassiliev H."/>
            <person name="Vo A."/>
            <person name="Wangchuk T."/>
            <person name="Wangdi T."/>
            <person name="Weiand M."/>
            <person name="Wilkinson J."/>
            <person name="Wilson A."/>
            <person name="Yadav S."/>
            <person name="Young G."/>
            <person name="Yu Q."/>
            <person name="Zembek L."/>
            <person name="Zhong D."/>
            <person name="Zimmer A."/>
            <person name="Zwirko Z."/>
            <person name="Jaffe D.B."/>
            <person name="Alvarez P."/>
            <person name="Brockman W."/>
            <person name="Butler J."/>
            <person name="Chin C."/>
            <person name="Gnerre S."/>
            <person name="Grabherr M."/>
            <person name="Kleber M."/>
            <person name="Mauceli E."/>
            <person name="MacCallum I."/>
        </authorList>
    </citation>
    <scope>NUCLEOTIDE SEQUENCE [LARGE SCALE GENOMIC DNA]</scope>
    <source>
        <strain evidence="17">Tucson 14030-0811.24</strain>
    </source>
</reference>
<feature type="signal peptide" evidence="13">
    <location>
        <begin position="1"/>
        <end position="25"/>
    </location>
</feature>
<evidence type="ECO:0000256" key="12">
    <source>
        <dbReference type="SAM" id="Phobius"/>
    </source>
</evidence>
<evidence type="ECO:0000256" key="7">
    <source>
        <dbReference type="ARBA" id="ARBA00022729"/>
    </source>
</evidence>
<name>B4NI22_DROWI</name>
<dbReference type="InterPro" id="IPR057318">
    <property type="entry name" value="RENR_N"/>
</dbReference>
<keyword evidence="6 12" id="KW-0812">Transmembrane</keyword>
<dbReference type="GO" id="GO:0005109">
    <property type="term" value="F:frizzled binding"/>
    <property type="evidence" value="ECO:0007669"/>
    <property type="project" value="EnsemblMetazoa"/>
</dbReference>
<evidence type="ECO:0000256" key="5">
    <source>
        <dbReference type="ARBA" id="ARBA00022685"/>
    </source>
</evidence>
<dbReference type="PANTHER" id="PTHR13351">
    <property type="entry name" value="RENIN RECEPTOR"/>
    <property type="match status" value="1"/>
</dbReference>
<evidence type="ECO:0000256" key="9">
    <source>
        <dbReference type="ARBA" id="ARBA00022989"/>
    </source>
</evidence>
<dbReference type="InParanoid" id="B4NI22"/>
<feature type="domain" description="Renin receptor N-terminal" evidence="15">
    <location>
        <begin position="26"/>
        <end position="123"/>
    </location>
</feature>
<dbReference type="GO" id="GO:0031982">
    <property type="term" value="C:vesicle"/>
    <property type="evidence" value="ECO:0007669"/>
    <property type="project" value="UniProtKB-SubCell"/>
</dbReference>
<feature type="domain" description="Renin receptor-like C-terminal transmembrane spanning segment" evidence="14">
    <location>
        <begin position="265"/>
        <end position="329"/>
    </location>
</feature>
<evidence type="ECO:0000256" key="11">
    <source>
        <dbReference type="ARBA" id="ARBA00023170"/>
    </source>
</evidence>
<evidence type="ECO:0000256" key="4">
    <source>
        <dbReference type="ARBA" id="ARBA00022475"/>
    </source>
</evidence>
<dbReference type="eggNOG" id="KOG4737">
    <property type="taxonomic scope" value="Eukaryota"/>
</dbReference>
<dbReference type="Pfam" id="PF07850">
    <property type="entry name" value="Renin_r"/>
    <property type="match status" value="1"/>
</dbReference>
<gene>
    <name evidence="16" type="primary">Dwil\GK14261</name>
    <name evidence="16" type="ORF">Dwil_GK14261</name>
</gene>
<evidence type="ECO:0000256" key="3">
    <source>
        <dbReference type="ARBA" id="ARBA00004373"/>
    </source>
</evidence>
<keyword evidence="11" id="KW-0675">Receptor</keyword>
<dbReference type="GO" id="GO:0016197">
    <property type="term" value="P:endosomal transport"/>
    <property type="evidence" value="ECO:0007669"/>
    <property type="project" value="EnsemblMetazoa"/>
</dbReference>
<organism evidence="16 17">
    <name type="scientific">Drosophila willistoni</name>
    <name type="common">Fruit fly</name>
    <dbReference type="NCBI Taxonomy" id="7260"/>
    <lineage>
        <taxon>Eukaryota</taxon>
        <taxon>Metazoa</taxon>
        <taxon>Ecdysozoa</taxon>
        <taxon>Arthropoda</taxon>
        <taxon>Hexapoda</taxon>
        <taxon>Insecta</taxon>
        <taxon>Pterygota</taxon>
        <taxon>Neoptera</taxon>
        <taxon>Endopterygota</taxon>
        <taxon>Diptera</taxon>
        <taxon>Brachycera</taxon>
        <taxon>Muscomorpha</taxon>
        <taxon>Ephydroidea</taxon>
        <taxon>Drosophilidae</taxon>
        <taxon>Drosophila</taxon>
        <taxon>Sophophora</taxon>
    </lineage>
</organism>
<keyword evidence="10 12" id="KW-0472">Membrane</keyword>